<keyword evidence="14" id="KW-1185">Reference proteome</keyword>
<dbReference type="PROSITE" id="PS01281">
    <property type="entry name" value="GIDA_2"/>
    <property type="match status" value="1"/>
</dbReference>
<protein>
    <recommendedName>
        <fullName evidence="4 11">tRNA uridine 5-carboxymethylaminomethyl modification enzyme MnmG</fullName>
    </recommendedName>
    <alternativeName>
        <fullName evidence="10 11">Glucose-inhibited division protein A</fullName>
    </alternativeName>
</protein>
<organism evidence="13 14">
    <name type="scientific">Hydrogenispora ethanolica</name>
    <dbReference type="NCBI Taxonomy" id="1082276"/>
    <lineage>
        <taxon>Bacteria</taxon>
        <taxon>Bacillati</taxon>
        <taxon>Bacillota</taxon>
        <taxon>Hydrogenispora</taxon>
    </lineage>
</organism>
<evidence type="ECO:0000313" key="14">
    <source>
        <dbReference type="Proteomes" id="UP000295008"/>
    </source>
</evidence>
<dbReference type="Proteomes" id="UP000295008">
    <property type="component" value="Unassembled WGS sequence"/>
</dbReference>
<dbReference type="InterPro" id="IPR044920">
    <property type="entry name" value="MnmG_C_subdom_sf"/>
</dbReference>
<gene>
    <name evidence="11" type="primary">mnmG</name>
    <name evidence="11" type="synonym">gidA</name>
    <name evidence="13" type="ORF">EDC14_100279</name>
</gene>
<dbReference type="GO" id="GO:0050660">
    <property type="term" value="F:flavin adenine dinucleotide binding"/>
    <property type="evidence" value="ECO:0007669"/>
    <property type="project" value="UniProtKB-UniRule"/>
</dbReference>
<dbReference type="GO" id="GO:0030488">
    <property type="term" value="P:tRNA methylation"/>
    <property type="evidence" value="ECO:0007669"/>
    <property type="project" value="TreeGrafter"/>
</dbReference>
<reference evidence="13 14" key="1">
    <citation type="submission" date="2019-03" db="EMBL/GenBank/DDBJ databases">
        <title>Genomic Encyclopedia of Type Strains, Phase IV (KMG-IV): sequencing the most valuable type-strain genomes for metagenomic binning, comparative biology and taxonomic classification.</title>
        <authorList>
            <person name="Goeker M."/>
        </authorList>
    </citation>
    <scope>NUCLEOTIDE SEQUENCE [LARGE SCALE GENOMIC DNA]</scope>
    <source>
        <strain evidence="13 14">LX-B</strain>
    </source>
</reference>
<dbReference type="HAMAP" id="MF_00129">
    <property type="entry name" value="MnmG_GidA"/>
    <property type="match status" value="1"/>
</dbReference>
<name>A0A4R1SA09_HYDET</name>
<comment type="caution">
    <text evidence="11">Lacks conserved residue(s) required for the propagation of feature annotation.</text>
</comment>
<dbReference type="NCBIfam" id="TIGR00136">
    <property type="entry name" value="mnmG_gidA"/>
    <property type="match status" value="1"/>
</dbReference>
<proteinExistence type="inferred from homology"/>
<dbReference type="PRINTS" id="PR00368">
    <property type="entry name" value="FADPNR"/>
</dbReference>
<dbReference type="EMBL" id="SLUN01000002">
    <property type="protein sequence ID" value="TCL76326.1"/>
    <property type="molecule type" value="Genomic_DNA"/>
</dbReference>
<comment type="subunit">
    <text evidence="9 11">Homodimer. Heterotetramer of two MnmE and two MnmG subunits.</text>
</comment>
<dbReference type="InterPro" id="IPR004416">
    <property type="entry name" value="MnmG"/>
</dbReference>
<dbReference type="InterPro" id="IPR036188">
    <property type="entry name" value="FAD/NAD-bd_sf"/>
</dbReference>
<keyword evidence="5 11" id="KW-0285">Flavoprotein</keyword>
<evidence type="ECO:0000256" key="9">
    <source>
        <dbReference type="ARBA" id="ARBA00025948"/>
    </source>
</evidence>
<keyword evidence="11" id="KW-0963">Cytoplasm</keyword>
<dbReference type="Pfam" id="PF01134">
    <property type="entry name" value="GIDA"/>
    <property type="match status" value="1"/>
</dbReference>
<dbReference type="PRINTS" id="PR00411">
    <property type="entry name" value="PNDRDTASEI"/>
</dbReference>
<dbReference type="Gene3D" id="1.10.10.1800">
    <property type="entry name" value="tRNA uridine 5-carboxymethylaminomethyl modification enzyme MnmG/GidA"/>
    <property type="match status" value="1"/>
</dbReference>
<evidence type="ECO:0000256" key="3">
    <source>
        <dbReference type="ARBA" id="ARBA00007653"/>
    </source>
</evidence>
<dbReference type="InterPro" id="IPR020595">
    <property type="entry name" value="MnmG-rel_CS"/>
</dbReference>
<dbReference type="AlphaFoldDB" id="A0A4R1SA09"/>
<dbReference type="OrthoDB" id="9815560at2"/>
<evidence type="ECO:0000313" key="13">
    <source>
        <dbReference type="EMBL" id="TCL76326.1"/>
    </source>
</evidence>
<evidence type="ECO:0000256" key="8">
    <source>
        <dbReference type="ARBA" id="ARBA00023027"/>
    </source>
</evidence>
<sequence length="636" mass="71216">MSERSYDVIVIGAGHAGCEAALAAAKMGCRTLLLTLNYSSIAFMPCNPSIGGPAKGHLVREIDALGGTMGRVIDRSYLQMRLLNTQKGPAVWALRAQADKCFYQNLMIRELESQPQLTVRQGEVTAILATEGRVSGVRIRTGMEFYSKTIILATGTFLQGRVFIGSLNYASGPAGQLPADELSQSLRDLGLKLVRFKTGTPARVRRRSIDFSKLLPQPGGFREHGFSFWEEWRLRPEHLCWLAYTQNETHRIIREHLHEAALYTGAISGVGPRYCPSIESKLVQFPDKERHQVFVEPEGADSDEMYLAGLSTSLPEYVQELFLRTIPGFEALEIVRPGYAIEYDALESGQFGRSLESRPVAGLFSAGQINGTSGYEEAAAQGLMAGINAAQKVKGRPPLVLGRSEAYIGVLIDDLVTKENQEPYRVLTSRAEFRLTLRSDNADERLSRYAFDLGLLEERYRPHFEQKYQRIYGLSDLFSSTYLNPDEQVRPIFAVAQIALPKNRFTPADLLKRPDVPAQFIGQLLPDLQLDLAELNEVATRFRYQGYLAKEQEQAKKLAGLEQRQIPPDLDYGQVTNLAREAKEKLSKFRPETFGQAMRISGINPADLTALLFYIENYRRAEHSGVVSHERVKEQT</sequence>
<dbReference type="FunFam" id="3.50.50.60:FF:000002">
    <property type="entry name" value="tRNA uridine 5-carboxymethylaminomethyl modification enzyme MnmG"/>
    <property type="match status" value="1"/>
</dbReference>
<dbReference type="InterPro" id="IPR040131">
    <property type="entry name" value="MnmG_N"/>
</dbReference>
<evidence type="ECO:0000256" key="1">
    <source>
        <dbReference type="ARBA" id="ARBA00001974"/>
    </source>
</evidence>
<evidence type="ECO:0000256" key="7">
    <source>
        <dbReference type="ARBA" id="ARBA00022827"/>
    </source>
</evidence>
<dbReference type="InterPro" id="IPR049312">
    <property type="entry name" value="GIDA_C_N"/>
</dbReference>
<comment type="function">
    <text evidence="2 11">NAD-binding protein involved in the addition of a carboxymethylaminomethyl (cmnm) group at the wobble position (U34) of certain tRNAs, forming tRNA-cmnm(5)s(2)U34.</text>
</comment>
<evidence type="ECO:0000256" key="6">
    <source>
        <dbReference type="ARBA" id="ARBA00022694"/>
    </source>
</evidence>
<evidence type="ECO:0000256" key="4">
    <source>
        <dbReference type="ARBA" id="ARBA00020461"/>
    </source>
</evidence>
<dbReference type="PANTHER" id="PTHR11806:SF0">
    <property type="entry name" value="PROTEIN MTO1 HOMOLOG, MITOCHONDRIAL"/>
    <property type="match status" value="1"/>
</dbReference>
<feature type="binding site" evidence="11">
    <location>
        <begin position="12"/>
        <end position="17"/>
    </location>
    <ligand>
        <name>FAD</name>
        <dbReference type="ChEBI" id="CHEBI:57692"/>
    </ligand>
</feature>
<comment type="cofactor">
    <cofactor evidence="1 11">
        <name>FAD</name>
        <dbReference type="ChEBI" id="CHEBI:57692"/>
    </cofactor>
</comment>
<dbReference type="Pfam" id="PF21680">
    <property type="entry name" value="GIDA_C_1st"/>
    <property type="match status" value="1"/>
</dbReference>
<dbReference type="PANTHER" id="PTHR11806">
    <property type="entry name" value="GLUCOSE INHIBITED DIVISION PROTEIN A"/>
    <property type="match status" value="1"/>
</dbReference>
<dbReference type="FunFam" id="1.10.150.570:FF:000001">
    <property type="entry name" value="tRNA uridine 5-carboxymethylaminomethyl modification enzyme MnmG"/>
    <property type="match status" value="1"/>
</dbReference>
<evidence type="ECO:0000256" key="11">
    <source>
        <dbReference type="HAMAP-Rule" id="MF_00129"/>
    </source>
</evidence>
<feature type="binding site" evidence="11">
    <location>
        <begin position="271"/>
        <end position="285"/>
    </location>
    <ligand>
        <name>NAD(+)</name>
        <dbReference type="ChEBI" id="CHEBI:57540"/>
    </ligand>
</feature>
<dbReference type="SMART" id="SM01228">
    <property type="entry name" value="GIDA_assoc_3"/>
    <property type="match status" value="1"/>
</dbReference>
<evidence type="ECO:0000259" key="12">
    <source>
        <dbReference type="SMART" id="SM01228"/>
    </source>
</evidence>
<evidence type="ECO:0000256" key="5">
    <source>
        <dbReference type="ARBA" id="ARBA00022630"/>
    </source>
</evidence>
<comment type="similarity">
    <text evidence="3 11">Belongs to the MnmG family.</text>
</comment>
<dbReference type="GO" id="GO:0002098">
    <property type="term" value="P:tRNA wobble uridine modification"/>
    <property type="evidence" value="ECO:0007669"/>
    <property type="project" value="InterPro"/>
</dbReference>
<keyword evidence="6 11" id="KW-0819">tRNA processing</keyword>
<dbReference type="SUPFAM" id="SSF51905">
    <property type="entry name" value="FAD/NAD(P)-binding domain"/>
    <property type="match status" value="1"/>
</dbReference>
<dbReference type="InterPro" id="IPR047001">
    <property type="entry name" value="MnmG_C_subdom"/>
</dbReference>
<dbReference type="Pfam" id="PF13932">
    <property type="entry name" value="SAM_GIDA_C"/>
    <property type="match status" value="1"/>
</dbReference>
<dbReference type="RefSeq" id="WP_132012510.1">
    <property type="nucleotide sequence ID" value="NZ_SLUN01000002.1"/>
</dbReference>
<dbReference type="InterPro" id="IPR026904">
    <property type="entry name" value="MnmG_C"/>
</dbReference>
<feature type="domain" description="tRNA uridine 5-carboxymethylaminomethyl modification enzyme C-terminal subdomain" evidence="12">
    <location>
        <begin position="542"/>
        <end position="613"/>
    </location>
</feature>
<evidence type="ECO:0000256" key="10">
    <source>
        <dbReference type="ARBA" id="ARBA00031800"/>
    </source>
</evidence>
<comment type="subcellular location">
    <subcellularLocation>
        <location evidence="11">Cytoplasm</location>
    </subcellularLocation>
</comment>
<comment type="caution">
    <text evidence="13">The sequence shown here is derived from an EMBL/GenBank/DDBJ whole genome shotgun (WGS) entry which is preliminary data.</text>
</comment>
<keyword evidence="8 11" id="KW-0520">NAD</keyword>
<evidence type="ECO:0000256" key="2">
    <source>
        <dbReference type="ARBA" id="ARBA00003717"/>
    </source>
</evidence>
<dbReference type="InterPro" id="IPR002218">
    <property type="entry name" value="MnmG-rel"/>
</dbReference>
<accession>A0A4R1SA09</accession>
<dbReference type="Gene3D" id="1.10.150.570">
    <property type="entry name" value="GidA associated domain, C-terminal subdomain"/>
    <property type="match status" value="1"/>
</dbReference>
<dbReference type="GO" id="GO:0005829">
    <property type="term" value="C:cytosol"/>
    <property type="evidence" value="ECO:0007669"/>
    <property type="project" value="TreeGrafter"/>
</dbReference>
<dbReference type="Gene3D" id="3.50.50.60">
    <property type="entry name" value="FAD/NAD(P)-binding domain"/>
    <property type="match status" value="2"/>
</dbReference>
<keyword evidence="7 11" id="KW-0274">FAD</keyword>